<dbReference type="EMBL" id="MEYQ01000021">
    <property type="protein sequence ID" value="OGD38987.1"/>
    <property type="molecule type" value="Genomic_DNA"/>
</dbReference>
<comment type="caution">
    <text evidence="1">The sequence shown here is derived from an EMBL/GenBank/DDBJ whole genome shotgun (WGS) entry which is preliminary data.</text>
</comment>
<name>A0A1F5C7Y4_9BACT</name>
<sequence>MIMTKYAIQFGKRKGFEDLAKGFLRAPVTAINDIAILAIQGGCKQSLNFLMKRGLAHPEMDVRRLTVDYLCDLSMKHPQVGKVAKAVNAMVCREKNDQLQIFALERYTIFQKRLLKKTSKIPSRISGRLIEV</sequence>
<gene>
    <name evidence="1" type="ORF">A2907_01685</name>
</gene>
<proteinExistence type="predicted"/>
<reference evidence="1 2" key="1">
    <citation type="journal article" date="2016" name="Nat. Commun.">
        <title>Thousands of microbial genomes shed light on interconnected biogeochemical processes in an aquifer system.</title>
        <authorList>
            <person name="Anantharaman K."/>
            <person name="Brown C.T."/>
            <person name="Hug L.A."/>
            <person name="Sharon I."/>
            <person name="Castelle C.J."/>
            <person name="Probst A.J."/>
            <person name="Thomas B.C."/>
            <person name="Singh A."/>
            <person name="Wilkins M.J."/>
            <person name="Karaoz U."/>
            <person name="Brodie E.L."/>
            <person name="Williams K.H."/>
            <person name="Hubbard S.S."/>
            <person name="Banfield J.F."/>
        </authorList>
    </citation>
    <scope>NUCLEOTIDE SEQUENCE [LARGE SCALE GENOMIC DNA]</scope>
</reference>
<dbReference type="AlphaFoldDB" id="A0A1F5C7Y4"/>
<evidence type="ECO:0000313" key="1">
    <source>
        <dbReference type="EMBL" id="OGD38987.1"/>
    </source>
</evidence>
<accession>A0A1F5C7Y4</accession>
<protein>
    <submittedName>
        <fullName evidence="1">Uncharacterized protein</fullName>
    </submittedName>
</protein>
<organism evidence="1 2">
    <name type="scientific">Candidatus Azambacteria bacterium RIFCSPLOWO2_01_FULL_37_9</name>
    <dbReference type="NCBI Taxonomy" id="1797297"/>
    <lineage>
        <taxon>Bacteria</taxon>
        <taxon>Candidatus Azamiibacteriota</taxon>
    </lineage>
</organism>
<evidence type="ECO:0000313" key="2">
    <source>
        <dbReference type="Proteomes" id="UP000177947"/>
    </source>
</evidence>
<dbReference type="Proteomes" id="UP000177947">
    <property type="component" value="Unassembled WGS sequence"/>
</dbReference>